<feature type="region of interest" description="Disordered" evidence="1">
    <location>
        <begin position="1"/>
        <end position="112"/>
    </location>
</feature>
<evidence type="ECO:0000256" key="2">
    <source>
        <dbReference type="SAM" id="Phobius"/>
    </source>
</evidence>
<evidence type="ECO:0000256" key="1">
    <source>
        <dbReference type="SAM" id="MobiDB-lite"/>
    </source>
</evidence>
<feature type="transmembrane region" description="Helical" evidence="2">
    <location>
        <begin position="136"/>
        <end position="159"/>
    </location>
</feature>
<feature type="transmembrane region" description="Helical" evidence="2">
    <location>
        <begin position="329"/>
        <end position="347"/>
    </location>
</feature>
<dbReference type="AlphaFoldDB" id="A0A3D4SYJ2"/>
<organism evidence="3 4">
    <name type="scientific">Corynebacterium nuruki</name>
    <dbReference type="NCBI Taxonomy" id="1032851"/>
    <lineage>
        <taxon>Bacteria</taxon>
        <taxon>Bacillati</taxon>
        <taxon>Actinomycetota</taxon>
        <taxon>Actinomycetes</taxon>
        <taxon>Mycobacteriales</taxon>
        <taxon>Corynebacteriaceae</taxon>
        <taxon>Corynebacterium</taxon>
    </lineage>
</organism>
<dbReference type="Pfam" id="PF19877">
    <property type="entry name" value="DUF6350"/>
    <property type="match status" value="1"/>
</dbReference>
<feature type="transmembrane region" description="Helical" evidence="2">
    <location>
        <begin position="294"/>
        <end position="317"/>
    </location>
</feature>
<feature type="transmembrane region" description="Helical" evidence="2">
    <location>
        <begin position="396"/>
        <end position="416"/>
    </location>
</feature>
<keyword evidence="2" id="KW-0812">Transmembrane</keyword>
<feature type="region of interest" description="Disordered" evidence="1">
    <location>
        <begin position="518"/>
        <end position="626"/>
    </location>
</feature>
<evidence type="ECO:0000313" key="3">
    <source>
        <dbReference type="EMBL" id="HCT14061.1"/>
    </source>
</evidence>
<reference evidence="3 4" key="1">
    <citation type="journal article" date="2018" name="Nat. Biotechnol.">
        <title>A standardized bacterial taxonomy based on genome phylogeny substantially revises the tree of life.</title>
        <authorList>
            <person name="Parks D.H."/>
            <person name="Chuvochina M."/>
            <person name="Waite D.W."/>
            <person name="Rinke C."/>
            <person name="Skarshewski A."/>
            <person name="Chaumeil P.A."/>
            <person name="Hugenholtz P."/>
        </authorList>
    </citation>
    <scope>NUCLEOTIDE SEQUENCE [LARGE SCALE GENOMIC DNA]</scope>
    <source>
        <strain evidence="3">UBA11247</strain>
    </source>
</reference>
<accession>A0A3D4SYJ2</accession>
<dbReference type="STRING" id="863239.GCA_000213935_02093"/>
<dbReference type="Proteomes" id="UP000261739">
    <property type="component" value="Unassembled WGS sequence"/>
</dbReference>
<feature type="compositionally biased region" description="Low complexity" evidence="1">
    <location>
        <begin position="93"/>
        <end position="105"/>
    </location>
</feature>
<feature type="transmembrane region" description="Helical" evidence="2">
    <location>
        <begin position="179"/>
        <end position="198"/>
    </location>
</feature>
<gene>
    <name evidence="3" type="ORF">DIW82_04495</name>
</gene>
<keyword evidence="2" id="KW-0472">Membrane</keyword>
<feature type="transmembrane region" description="Helical" evidence="2">
    <location>
        <begin position="219"/>
        <end position="240"/>
    </location>
</feature>
<keyword evidence="2" id="KW-1133">Transmembrane helix</keyword>
<dbReference type="PANTHER" id="PTHR34403:SF8">
    <property type="entry name" value="TOL-PAL SYSTEM PROTEIN TOLA"/>
    <property type="match status" value="1"/>
</dbReference>
<dbReference type="PANTHER" id="PTHR34403">
    <property type="entry name" value="TOL-PAL SYSTEM PROTEIN TOLA"/>
    <property type="match status" value="1"/>
</dbReference>
<feature type="transmembrane region" description="Helical" evidence="2">
    <location>
        <begin position="428"/>
        <end position="447"/>
    </location>
</feature>
<protein>
    <submittedName>
        <fullName evidence="3">Uncharacterized protein</fullName>
    </submittedName>
</protein>
<dbReference type="EMBL" id="DQID01000126">
    <property type="protein sequence ID" value="HCT14061.1"/>
    <property type="molecule type" value="Genomic_DNA"/>
</dbReference>
<feature type="compositionally biased region" description="Basic and acidic residues" evidence="1">
    <location>
        <begin position="37"/>
        <end position="51"/>
    </location>
</feature>
<evidence type="ECO:0000313" key="4">
    <source>
        <dbReference type="Proteomes" id="UP000261739"/>
    </source>
</evidence>
<proteinExistence type="predicted"/>
<name>A0A3D4SYJ2_9CORY</name>
<dbReference type="InterPro" id="IPR045931">
    <property type="entry name" value="DUF6350"/>
</dbReference>
<feature type="transmembrane region" description="Helical" evidence="2">
    <location>
        <begin position="459"/>
        <end position="483"/>
    </location>
</feature>
<sequence length="626" mass="65290">MGQVNMESQRHGGRSQRNSRGPEPRRRRTGTYIDPNASRREQREAAQERLSRRSAGRARGNEGFVDGAHGAPASRDHGARQARGVPVPDAETAGAPDRPRSASPAPRRPRSGFRGRVADWWEIWGPHIRRFLPTVVINHAVTLALICAVAVVIGVGGSLRAVPAMIGSFWMLVNLAPVNFSGSVLGVAPLLPALLILFGHARRVRSACGNRISVRDIRAFGALAVIVPAVVTVIAWLMLWDASHVFDVSPPNILVALLTTVVFNGVVFIVGLGPRIWRALLLRRGLPTWPVESVLLAGRFSGVLLAAGAVAVIVQLLLNTGGVSAAYDISGGAAGALGLTLLSLLYLPNLAVGGAAVLMGGEMHVGDASASLFAVTNANLPPLPLLAAMPNGDLRFAPVLLVVPAVLAIGTVYLYLRGRSYVEAPLWTAVGGGVAAAVIGFLLAWAGGGTLGYFGGVGALLWLTPLLFLGWLLVPTVIVLLWIARVGRSVTETAADIPDTAEDGDDGCDGVDDADAEVETEDVEDAEAEAEDVKDVEDAETVEADTAADDEADAEEDAAADTDADTDADTGAEPDNGDADEDGAEEPDTEPDTDPDAGSDTEPDTGSDTGSDTEEDADDGDSGADR</sequence>
<feature type="transmembrane region" description="Helical" evidence="2">
    <location>
        <begin position="252"/>
        <end position="273"/>
    </location>
</feature>
<comment type="caution">
    <text evidence="3">The sequence shown here is derived from an EMBL/GenBank/DDBJ whole genome shotgun (WGS) entry which is preliminary data.</text>
</comment>
<dbReference type="InterPro" id="IPR050972">
    <property type="entry name" value="SDr-like"/>
</dbReference>